<accession>A0AAE0NHU5</accession>
<sequence length="203" mass="23750">MWYHETAPLLYQRNRFRFPRRRVPSTTSWPSVRPFEPYTPHVEPLFRQIGASNARLLRHIGIHFPKEINSAKLFRNPPIFELLREYLQLLQLIRDTCQDLRTFELLDDSALGTQALQLRHASVAAKLCGALHDGGLKDMLSLERIVVVHIENDIDDEFEVFRNSLVPRVSDDTWSIELKKPPFQRLATRNLDKCYSKMPEAEE</sequence>
<dbReference type="EMBL" id="JAULSW010000005">
    <property type="protein sequence ID" value="KAK3381798.1"/>
    <property type="molecule type" value="Genomic_DNA"/>
</dbReference>
<evidence type="ECO:0000313" key="2">
    <source>
        <dbReference type="Proteomes" id="UP001285441"/>
    </source>
</evidence>
<comment type="caution">
    <text evidence="1">The sequence shown here is derived from an EMBL/GenBank/DDBJ whole genome shotgun (WGS) entry which is preliminary data.</text>
</comment>
<organism evidence="1 2">
    <name type="scientific">Podospora didyma</name>
    <dbReference type="NCBI Taxonomy" id="330526"/>
    <lineage>
        <taxon>Eukaryota</taxon>
        <taxon>Fungi</taxon>
        <taxon>Dikarya</taxon>
        <taxon>Ascomycota</taxon>
        <taxon>Pezizomycotina</taxon>
        <taxon>Sordariomycetes</taxon>
        <taxon>Sordariomycetidae</taxon>
        <taxon>Sordariales</taxon>
        <taxon>Podosporaceae</taxon>
        <taxon>Podospora</taxon>
    </lineage>
</organism>
<dbReference type="AlphaFoldDB" id="A0AAE0NHU5"/>
<keyword evidence="2" id="KW-1185">Reference proteome</keyword>
<name>A0AAE0NHU5_9PEZI</name>
<dbReference type="Proteomes" id="UP001285441">
    <property type="component" value="Unassembled WGS sequence"/>
</dbReference>
<evidence type="ECO:0000313" key="1">
    <source>
        <dbReference type="EMBL" id="KAK3381798.1"/>
    </source>
</evidence>
<reference evidence="1" key="2">
    <citation type="submission" date="2023-06" db="EMBL/GenBank/DDBJ databases">
        <authorList>
            <consortium name="Lawrence Berkeley National Laboratory"/>
            <person name="Haridas S."/>
            <person name="Hensen N."/>
            <person name="Bonometti L."/>
            <person name="Westerberg I."/>
            <person name="Brannstrom I.O."/>
            <person name="Guillou S."/>
            <person name="Cros-Aarteil S."/>
            <person name="Calhoun S."/>
            <person name="Kuo A."/>
            <person name="Mondo S."/>
            <person name="Pangilinan J."/>
            <person name="Riley R."/>
            <person name="LaButti K."/>
            <person name="Andreopoulos B."/>
            <person name="Lipzen A."/>
            <person name="Chen C."/>
            <person name="Yanf M."/>
            <person name="Daum C."/>
            <person name="Ng V."/>
            <person name="Clum A."/>
            <person name="Steindorff A."/>
            <person name="Ohm R."/>
            <person name="Martin F."/>
            <person name="Silar P."/>
            <person name="Natvig D."/>
            <person name="Lalanne C."/>
            <person name="Gautier V."/>
            <person name="Ament-velasquez S.L."/>
            <person name="Kruys A."/>
            <person name="Hutchinson M.I."/>
            <person name="Powell A.J."/>
            <person name="Barry K."/>
            <person name="Miller A.N."/>
            <person name="Grigoriev I.V."/>
            <person name="Debuchy R."/>
            <person name="Gladieux P."/>
            <person name="Thoren M.H."/>
            <person name="Johannesson H."/>
        </authorList>
    </citation>
    <scope>NUCLEOTIDE SEQUENCE</scope>
    <source>
        <strain evidence="1">CBS 232.78</strain>
    </source>
</reference>
<reference evidence="1" key="1">
    <citation type="journal article" date="2023" name="Mol. Phylogenet. Evol.">
        <title>Genome-scale phylogeny and comparative genomics of the fungal order Sordariales.</title>
        <authorList>
            <person name="Hensen N."/>
            <person name="Bonometti L."/>
            <person name="Westerberg I."/>
            <person name="Brannstrom I.O."/>
            <person name="Guillou S."/>
            <person name="Cros-Aarteil S."/>
            <person name="Calhoun S."/>
            <person name="Haridas S."/>
            <person name="Kuo A."/>
            <person name="Mondo S."/>
            <person name="Pangilinan J."/>
            <person name="Riley R."/>
            <person name="LaButti K."/>
            <person name="Andreopoulos B."/>
            <person name="Lipzen A."/>
            <person name="Chen C."/>
            <person name="Yan M."/>
            <person name="Daum C."/>
            <person name="Ng V."/>
            <person name="Clum A."/>
            <person name="Steindorff A."/>
            <person name="Ohm R.A."/>
            <person name="Martin F."/>
            <person name="Silar P."/>
            <person name="Natvig D.O."/>
            <person name="Lalanne C."/>
            <person name="Gautier V."/>
            <person name="Ament-Velasquez S.L."/>
            <person name="Kruys A."/>
            <person name="Hutchinson M.I."/>
            <person name="Powell A.J."/>
            <person name="Barry K."/>
            <person name="Miller A.N."/>
            <person name="Grigoriev I.V."/>
            <person name="Debuchy R."/>
            <person name="Gladieux P."/>
            <person name="Hiltunen Thoren M."/>
            <person name="Johannesson H."/>
        </authorList>
    </citation>
    <scope>NUCLEOTIDE SEQUENCE</scope>
    <source>
        <strain evidence="1">CBS 232.78</strain>
    </source>
</reference>
<gene>
    <name evidence="1" type="ORF">B0H63DRAFT_476633</name>
</gene>
<protein>
    <submittedName>
        <fullName evidence="1">Uncharacterized protein</fullName>
    </submittedName>
</protein>
<proteinExistence type="predicted"/>